<dbReference type="OrthoDB" id="297814at2157"/>
<name>A0A429GHW2_9CREN</name>
<reference evidence="2 3" key="1">
    <citation type="submission" date="2018-10" db="EMBL/GenBank/DDBJ databases">
        <title>Co-occurring genomic capacity for anaerobic methane metabolism and dissimilatory sulfite reduction discovered in the Korarchaeota.</title>
        <authorList>
            <person name="Mckay L.J."/>
            <person name="Dlakic M."/>
            <person name="Fields M.W."/>
            <person name="Delmont T.O."/>
            <person name="Eren A.M."/>
            <person name="Jay Z.J."/>
            <person name="Klingelsmith K.B."/>
            <person name="Rusch D.B."/>
            <person name="Inskeep W.P."/>
        </authorList>
    </citation>
    <scope>NUCLEOTIDE SEQUENCE [LARGE SCALE GENOMIC DNA]</scope>
    <source>
        <strain evidence="2 3">MDKW</strain>
    </source>
</reference>
<keyword evidence="2" id="KW-0808">Transferase</keyword>
<comment type="caution">
    <text evidence="2">The sequence shown here is derived from an EMBL/GenBank/DDBJ whole genome shotgun (WGS) entry which is preliminary data.</text>
</comment>
<evidence type="ECO:0000259" key="1">
    <source>
        <dbReference type="Pfam" id="PF08241"/>
    </source>
</evidence>
<feature type="domain" description="Methyltransferase type 11" evidence="1">
    <location>
        <begin position="24"/>
        <end position="81"/>
    </location>
</feature>
<dbReference type="CDD" id="cd02440">
    <property type="entry name" value="AdoMet_MTases"/>
    <property type="match status" value="1"/>
</dbReference>
<dbReference type="GO" id="GO:0008757">
    <property type="term" value="F:S-adenosylmethionine-dependent methyltransferase activity"/>
    <property type="evidence" value="ECO:0007669"/>
    <property type="project" value="InterPro"/>
</dbReference>
<protein>
    <submittedName>
        <fullName evidence="2">Methyltransferase domain-containing protein</fullName>
    </submittedName>
</protein>
<organism evidence="2 3">
    <name type="scientific">Candidatus Methanodesulfokora washburnensis</name>
    <dbReference type="NCBI Taxonomy" id="2478471"/>
    <lineage>
        <taxon>Archaea</taxon>
        <taxon>Thermoproteota</taxon>
        <taxon>Candidatus Korarchaeia</taxon>
        <taxon>Candidatus Korarchaeia incertae sedis</taxon>
        <taxon>Candidatus Methanodesulfokora</taxon>
    </lineage>
</organism>
<evidence type="ECO:0000313" key="2">
    <source>
        <dbReference type="EMBL" id="RSN73365.1"/>
    </source>
</evidence>
<proteinExistence type="predicted"/>
<dbReference type="Proteomes" id="UP000277582">
    <property type="component" value="Unassembled WGS sequence"/>
</dbReference>
<dbReference type="EMBL" id="RCOS01000121">
    <property type="protein sequence ID" value="RSN73365.1"/>
    <property type="molecule type" value="Genomic_DNA"/>
</dbReference>
<dbReference type="InterPro" id="IPR013216">
    <property type="entry name" value="Methyltransf_11"/>
</dbReference>
<dbReference type="SUPFAM" id="SSF53335">
    <property type="entry name" value="S-adenosyl-L-methionine-dependent methyltransferases"/>
    <property type="match status" value="1"/>
</dbReference>
<accession>A0A429GHW2</accession>
<dbReference type="AlphaFoldDB" id="A0A429GHW2"/>
<keyword evidence="3" id="KW-1185">Reference proteome</keyword>
<evidence type="ECO:0000313" key="3">
    <source>
        <dbReference type="Proteomes" id="UP000277582"/>
    </source>
</evidence>
<dbReference type="Gene3D" id="3.40.50.150">
    <property type="entry name" value="Vaccinia Virus protein VP39"/>
    <property type="match status" value="1"/>
</dbReference>
<dbReference type="GO" id="GO:0032259">
    <property type="term" value="P:methylation"/>
    <property type="evidence" value="ECO:0007669"/>
    <property type="project" value="UniProtKB-KW"/>
</dbReference>
<keyword evidence="2" id="KW-0489">Methyltransferase</keyword>
<dbReference type="Pfam" id="PF08241">
    <property type="entry name" value="Methyltransf_11"/>
    <property type="match status" value="1"/>
</dbReference>
<gene>
    <name evidence="2" type="ORF">D6D85_10635</name>
</gene>
<dbReference type="RefSeq" id="WP_125671946.1">
    <property type="nucleotide sequence ID" value="NZ_RCOS01000121.1"/>
</dbReference>
<dbReference type="InterPro" id="IPR029063">
    <property type="entry name" value="SAM-dependent_MTases_sf"/>
</dbReference>
<sequence length="162" mass="18599">MRLNLGCGDDIKKGYINIDVRRTKPEVLQIDLEKELLRFFPDESADEIIAKDFIEHLSWRVVEDFLKDCFRVLKKGGRLFIQCPDLEVIANQVILNPDFKYGELEGYKAISFWIYGEQNYPENTHKSGFTKPAIKKLLEQIGFTVISLTNGGTNLLCEAVKP</sequence>